<evidence type="ECO:0000256" key="2">
    <source>
        <dbReference type="ARBA" id="ARBA00023082"/>
    </source>
</evidence>
<keyword evidence="2" id="KW-0731">Sigma factor</keyword>
<proteinExistence type="predicted"/>
<dbReference type="EMBL" id="CP042430">
    <property type="protein sequence ID" value="QEC50425.1"/>
    <property type="molecule type" value="Genomic_DNA"/>
</dbReference>
<evidence type="ECO:0000313" key="7">
    <source>
        <dbReference type="EMBL" id="QEC50425.1"/>
    </source>
</evidence>
<accession>A0A5B8UBJ0</accession>
<feature type="compositionally biased region" description="Basic and acidic residues" evidence="5">
    <location>
        <begin position="33"/>
        <end position="45"/>
    </location>
</feature>
<evidence type="ECO:0000256" key="3">
    <source>
        <dbReference type="ARBA" id="ARBA00023125"/>
    </source>
</evidence>
<dbReference type="PANTHER" id="PTHR30385:SF4">
    <property type="entry name" value="RNA POLYMERASE SIGMA-E FACTOR"/>
    <property type="match status" value="1"/>
</dbReference>
<keyword evidence="8" id="KW-1185">Reference proteome</keyword>
<protein>
    <recommendedName>
        <fullName evidence="6">RNA polymerase sigma-70 region 4 domain-containing protein</fullName>
    </recommendedName>
</protein>
<dbReference type="SUPFAM" id="SSF88659">
    <property type="entry name" value="Sigma3 and sigma4 domains of RNA polymerase sigma factors"/>
    <property type="match status" value="1"/>
</dbReference>
<feature type="domain" description="RNA polymerase sigma-70 region 4" evidence="6">
    <location>
        <begin position="60"/>
        <end position="105"/>
    </location>
</feature>
<evidence type="ECO:0000259" key="6">
    <source>
        <dbReference type="Pfam" id="PF04545"/>
    </source>
</evidence>
<dbReference type="KEGG" id="bsol:FSW04_24460"/>
<dbReference type="Proteomes" id="UP000321805">
    <property type="component" value="Chromosome"/>
</dbReference>
<dbReference type="AlphaFoldDB" id="A0A5B8UBJ0"/>
<gene>
    <name evidence="7" type="ORF">FSW04_24460</name>
</gene>
<keyword evidence="4" id="KW-0804">Transcription</keyword>
<dbReference type="GO" id="GO:0016987">
    <property type="term" value="F:sigma factor activity"/>
    <property type="evidence" value="ECO:0007669"/>
    <property type="project" value="UniProtKB-KW"/>
</dbReference>
<reference evidence="7 8" key="1">
    <citation type="journal article" date="2018" name="J. Microbiol.">
        <title>Baekduia soli gen. nov., sp. nov., a novel bacterium isolated from the soil of Baekdu Mountain and proposal of a novel family name, Baekduiaceae fam. nov.</title>
        <authorList>
            <person name="An D.S."/>
            <person name="Siddiqi M.Z."/>
            <person name="Kim K.H."/>
            <person name="Yu H.S."/>
            <person name="Im W.T."/>
        </authorList>
    </citation>
    <scope>NUCLEOTIDE SEQUENCE [LARGE SCALE GENOMIC DNA]</scope>
    <source>
        <strain evidence="7 8">BR7-21</strain>
    </source>
</reference>
<sequence length="121" mass="13478">MLPTDVRQAHEALNARYADSLSTDDDSTEPGDPLDRSHGQIDDGFGHVEDKATMAALAAQTLTGRERDILRLRFDDDLTQHDIARMMGLSPMQVSRMLRQILDKMHRGVMHSTADTMDSLG</sequence>
<evidence type="ECO:0000313" key="8">
    <source>
        <dbReference type="Proteomes" id="UP000321805"/>
    </source>
</evidence>
<dbReference type="GO" id="GO:0003677">
    <property type="term" value="F:DNA binding"/>
    <property type="evidence" value="ECO:0007669"/>
    <property type="project" value="UniProtKB-KW"/>
</dbReference>
<name>A0A5B8UBJ0_9ACTN</name>
<dbReference type="Pfam" id="PF04545">
    <property type="entry name" value="Sigma70_r4"/>
    <property type="match status" value="1"/>
</dbReference>
<dbReference type="PANTHER" id="PTHR30385">
    <property type="entry name" value="SIGMA FACTOR F FLAGELLAR"/>
    <property type="match status" value="1"/>
</dbReference>
<dbReference type="Gene3D" id="1.20.140.160">
    <property type="match status" value="1"/>
</dbReference>
<evidence type="ECO:0000256" key="1">
    <source>
        <dbReference type="ARBA" id="ARBA00023015"/>
    </source>
</evidence>
<dbReference type="RefSeq" id="WP_146923039.1">
    <property type="nucleotide sequence ID" value="NZ_CP042430.1"/>
</dbReference>
<dbReference type="CDD" id="cd06171">
    <property type="entry name" value="Sigma70_r4"/>
    <property type="match status" value="1"/>
</dbReference>
<evidence type="ECO:0000256" key="4">
    <source>
        <dbReference type="ARBA" id="ARBA00023163"/>
    </source>
</evidence>
<keyword evidence="1" id="KW-0805">Transcription regulation</keyword>
<evidence type="ECO:0000256" key="5">
    <source>
        <dbReference type="SAM" id="MobiDB-lite"/>
    </source>
</evidence>
<dbReference type="InterPro" id="IPR013324">
    <property type="entry name" value="RNA_pol_sigma_r3/r4-like"/>
</dbReference>
<organism evidence="7 8">
    <name type="scientific">Baekduia soli</name>
    <dbReference type="NCBI Taxonomy" id="496014"/>
    <lineage>
        <taxon>Bacteria</taxon>
        <taxon>Bacillati</taxon>
        <taxon>Actinomycetota</taxon>
        <taxon>Thermoleophilia</taxon>
        <taxon>Solirubrobacterales</taxon>
        <taxon>Baekduiaceae</taxon>
        <taxon>Baekduia</taxon>
    </lineage>
</organism>
<dbReference type="GO" id="GO:0006352">
    <property type="term" value="P:DNA-templated transcription initiation"/>
    <property type="evidence" value="ECO:0007669"/>
    <property type="project" value="InterPro"/>
</dbReference>
<dbReference type="InterPro" id="IPR007630">
    <property type="entry name" value="RNA_pol_sigma70_r4"/>
</dbReference>
<keyword evidence="3" id="KW-0238">DNA-binding</keyword>
<feature type="region of interest" description="Disordered" evidence="5">
    <location>
        <begin position="15"/>
        <end position="45"/>
    </location>
</feature>